<dbReference type="InterPro" id="IPR038096">
    <property type="entry name" value="TEA/ATTS_sf"/>
</dbReference>
<name>A0AAD7MU53_9AGAR</name>
<protein>
    <recommendedName>
        <fullName evidence="2">TEA domain-containing protein</fullName>
    </recommendedName>
</protein>
<reference evidence="3" key="1">
    <citation type="submission" date="2023-03" db="EMBL/GenBank/DDBJ databases">
        <title>Massive genome expansion in bonnet fungi (Mycena s.s.) driven by repeated elements and novel gene families across ecological guilds.</title>
        <authorList>
            <consortium name="Lawrence Berkeley National Laboratory"/>
            <person name="Harder C.B."/>
            <person name="Miyauchi S."/>
            <person name="Viragh M."/>
            <person name="Kuo A."/>
            <person name="Thoen E."/>
            <person name="Andreopoulos B."/>
            <person name="Lu D."/>
            <person name="Skrede I."/>
            <person name="Drula E."/>
            <person name="Henrissat B."/>
            <person name="Morin E."/>
            <person name="Kohler A."/>
            <person name="Barry K."/>
            <person name="LaButti K."/>
            <person name="Morin E."/>
            <person name="Salamov A."/>
            <person name="Lipzen A."/>
            <person name="Mereny Z."/>
            <person name="Hegedus B."/>
            <person name="Baldrian P."/>
            <person name="Stursova M."/>
            <person name="Weitz H."/>
            <person name="Taylor A."/>
            <person name="Grigoriev I.V."/>
            <person name="Nagy L.G."/>
            <person name="Martin F."/>
            <person name="Kauserud H."/>
        </authorList>
    </citation>
    <scope>NUCLEOTIDE SEQUENCE</scope>
    <source>
        <strain evidence="3">CBHHK182m</strain>
    </source>
</reference>
<organism evidence="3 4">
    <name type="scientific">Mycena metata</name>
    <dbReference type="NCBI Taxonomy" id="1033252"/>
    <lineage>
        <taxon>Eukaryota</taxon>
        <taxon>Fungi</taxon>
        <taxon>Dikarya</taxon>
        <taxon>Basidiomycota</taxon>
        <taxon>Agaricomycotina</taxon>
        <taxon>Agaricomycetes</taxon>
        <taxon>Agaricomycetidae</taxon>
        <taxon>Agaricales</taxon>
        <taxon>Marasmiineae</taxon>
        <taxon>Mycenaceae</taxon>
        <taxon>Mycena</taxon>
    </lineage>
</organism>
<comment type="caution">
    <text evidence="3">The sequence shown here is derived from an EMBL/GenBank/DDBJ whole genome shotgun (WGS) entry which is preliminary data.</text>
</comment>
<sequence>MKVLAGLRKYTSLYGEQRAHRGLRKWPNRNAWISEFILRETNKLRTSKQVSSRIQQLGAATKDLHCI</sequence>
<accession>A0AAD7MU53</accession>
<proteinExistence type="inferred from homology"/>
<dbReference type="Pfam" id="PF01285">
    <property type="entry name" value="TEA"/>
    <property type="match status" value="1"/>
</dbReference>
<dbReference type="GO" id="GO:0003700">
    <property type="term" value="F:DNA-binding transcription factor activity"/>
    <property type="evidence" value="ECO:0007669"/>
    <property type="project" value="InterPro"/>
</dbReference>
<evidence type="ECO:0000313" key="3">
    <source>
        <dbReference type="EMBL" id="KAJ7730790.1"/>
    </source>
</evidence>
<gene>
    <name evidence="3" type="ORF">B0H16DRAFT_1329739</name>
</gene>
<keyword evidence="4" id="KW-1185">Reference proteome</keyword>
<dbReference type="InterPro" id="IPR000818">
    <property type="entry name" value="TEA/ATTS_dom"/>
</dbReference>
<evidence type="ECO:0000259" key="2">
    <source>
        <dbReference type="Pfam" id="PF01285"/>
    </source>
</evidence>
<dbReference type="AlphaFoldDB" id="A0AAD7MU53"/>
<evidence type="ECO:0000313" key="4">
    <source>
        <dbReference type="Proteomes" id="UP001215598"/>
    </source>
</evidence>
<dbReference type="EMBL" id="JARKIB010000157">
    <property type="protein sequence ID" value="KAJ7730790.1"/>
    <property type="molecule type" value="Genomic_DNA"/>
</dbReference>
<feature type="domain" description="TEA" evidence="2">
    <location>
        <begin position="4"/>
        <end position="57"/>
    </location>
</feature>
<evidence type="ECO:0000256" key="1">
    <source>
        <dbReference type="ARBA" id="ARBA00008421"/>
    </source>
</evidence>
<dbReference type="Gene3D" id="6.10.20.40">
    <property type="entry name" value="TEA/ATTS domain"/>
    <property type="match status" value="1"/>
</dbReference>
<dbReference type="Proteomes" id="UP001215598">
    <property type="component" value="Unassembled WGS sequence"/>
</dbReference>
<comment type="similarity">
    <text evidence="1">Belongs to the TEC1 family.</text>
</comment>